<evidence type="ECO:0000313" key="1">
    <source>
        <dbReference type="EMBL" id="PTX45385.1"/>
    </source>
</evidence>
<reference evidence="1 2" key="1">
    <citation type="submission" date="2018-04" db="EMBL/GenBank/DDBJ databases">
        <title>Genomic Encyclopedia of Archaeal and Bacterial Type Strains, Phase II (KMG-II): from individual species to whole genera.</title>
        <authorList>
            <person name="Goeker M."/>
        </authorList>
    </citation>
    <scope>NUCLEOTIDE SEQUENCE [LARGE SCALE GENOMIC DNA]</scope>
    <source>
        <strain evidence="1 2">DSM 29329</strain>
    </source>
</reference>
<dbReference type="AlphaFoldDB" id="A0A2T6ANK1"/>
<protein>
    <recommendedName>
        <fullName evidence="3">Polysaccharide deacetylase</fullName>
    </recommendedName>
</protein>
<gene>
    <name evidence="1" type="ORF">C8N44_12240</name>
</gene>
<dbReference type="Gene3D" id="3.20.20.370">
    <property type="entry name" value="Glycoside hydrolase/deacetylase"/>
    <property type="match status" value="1"/>
</dbReference>
<dbReference type="InterPro" id="IPR011330">
    <property type="entry name" value="Glyco_hydro/deAcase_b/a-brl"/>
</dbReference>
<dbReference type="EMBL" id="QBKN01000022">
    <property type="protein sequence ID" value="PTX45385.1"/>
    <property type="molecule type" value="Genomic_DNA"/>
</dbReference>
<name>A0A2T6ANK1_9RHOB</name>
<proteinExistence type="predicted"/>
<evidence type="ECO:0008006" key="3">
    <source>
        <dbReference type="Google" id="ProtNLM"/>
    </source>
</evidence>
<dbReference type="RefSeq" id="WP_107977836.1">
    <property type="nucleotide sequence ID" value="NZ_BMEZ01000022.1"/>
</dbReference>
<accession>A0A2T6ANK1</accession>
<dbReference type="PANTHER" id="PTHR43123">
    <property type="entry name" value="POLYSACCHARIDE DEACETYLASE-RELATED"/>
    <property type="match status" value="1"/>
</dbReference>
<comment type="caution">
    <text evidence="1">The sequence shown here is derived from an EMBL/GenBank/DDBJ whole genome shotgun (WGS) entry which is preliminary data.</text>
</comment>
<evidence type="ECO:0000313" key="2">
    <source>
        <dbReference type="Proteomes" id="UP000244069"/>
    </source>
</evidence>
<dbReference type="PANTHER" id="PTHR43123:SF4">
    <property type="entry name" value="POLYSACCHARIDE DEACETYLASE"/>
    <property type="match status" value="1"/>
</dbReference>
<sequence length="298" mass="33917">MLEDHGRFAYSSIDSRPDYSWPEGKRLAVYVAMNIEVFRYGKGKGLAMASADQSQGHSFFSFREYGNRVGYFRLMDLADELDLPLEHQLNVAVYDHAPEIVARARARGDEFLGHGLTNSDAQAELTIAEEKALIDLTTSKITENERTPPLGWMAPWLSNSGETLDMLQEAGYGYSMDWTMDDQPIWAKTRNGKILLMPYPVELNDGRSVVYFGHSPATFADLIVWSFDEMLKQSEKQPLVMPVSLHTFLMGRPYRIPELRRAFQHIISHRDKIWLTRPGEIYKHICALPKGTVPGDDD</sequence>
<dbReference type="OrthoDB" id="9787041at2"/>
<organism evidence="1 2">
    <name type="scientific">Allosediminivita pacifica</name>
    <dbReference type="NCBI Taxonomy" id="1267769"/>
    <lineage>
        <taxon>Bacteria</taxon>
        <taxon>Pseudomonadati</taxon>
        <taxon>Pseudomonadota</taxon>
        <taxon>Alphaproteobacteria</taxon>
        <taxon>Rhodobacterales</taxon>
        <taxon>Paracoccaceae</taxon>
        <taxon>Allosediminivita</taxon>
    </lineage>
</organism>
<dbReference type="Proteomes" id="UP000244069">
    <property type="component" value="Unassembled WGS sequence"/>
</dbReference>
<dbReference type="SUPFAM" id="SSF88713">
    <property type="entry name" value="Glycoside hydrolase/deacetylase"/>
    <property type="match status" value="1"/>
</dbReference>
<dbReference type="GO" id="GO:0005975">
    <property type="term" value="P:carbohydrate metabolic process"/>
    <property type="evidence" value="ECO:0007669"/>
    <property type="project" value="InterPro"/>
</dbReference>
<keyword evidence="2" id="KW-1185">Reference proteome</keyword>